<dbReference type="InterPro" id="IPR027417">
    <property type="entry name" value="P-loop_NTPase"/>
</dbReference>
<feature type="domain" description="ABC transporter" evidence="4">
    <location>
        <begin position="2"/>
        <end position="234"/>
    </location>
</feature>
<organism evidence="5 6">
    <name type="scientific">Curtobacterium citreum</name>
    <dbReference type="NCBI Taxonomy" id="2036"/>
    <lineage>
        <taxon>Bacteria</taxon>
        <taxon>Bacillati</taxon>
        <taxon>Actinomycetota</taxon>
        <taxon>Actinomycetes</taxon>
        <taxon>Micrococcales</taxon>
        <taxon>Microbacteriaceae</taxon>
        <taxon>Curtobacterium</taxon>
    </lineage>
</organism>
<gene>
    <name evidence="5" type="ORF">HP467_04045</name>
</gene>
<sequence>MIEVQDASKRRGGRLLWHGLSFRVDPGEVLALRGTSGSGKSTLLDCIGHLDTLDAGRIIIDGRTAGGNARRARHIRRDLLGYLFQDFGLVPDLSVTANIELALPGPRHRVGTAPSVTAALRSVGLDGRGPDRAHELSGGEQQRVALARLLVKQPRVVLADEPTSALDDTNAELVLTHLEAMAAAGAAIVLATHADAVSSRADRSLTLTSANRPDAQASSSDARVRRCARARRTGRP</sequence>
<dbReference type="SUPFAM" id="SSF52540">
    <property type="entry name" value="P-loop containing nucleoside triphosphate hydrolases"/>
    <property type="match status" value="1"/>
</dbReference>
<evidence type="ECO:0000256" key="3">
    <source>
        <dbReference type="SAM" id="MobiDB-lite"/>
    </source>
</evidence>
<accession>A0A850DPW8</accession>
<dbReference type="AlphaFoldDB" id="A0A850DPW8"/>
<keyword evidence="2 5" id="KW-0067">ATP-binding</keyword>
<evidence type="ECO:0000313" key="5">
    <source>
        <dbReference type="EMBL" id="NUU27284.1"/>
    </source>
</evidence>
<dbReference type="GO" id="GO:0005886">
    <property type="term" value="C:plasma membrane"/>
    <property type="evidence" value="ECO:0007669"/>
    <property type="project" value="TreeGrafter"/>
</dbReference>
<keyword evidence="1" id="KW-0547">Nucleotide-binding</keyword>
<dbReference type="Gene3D" id="3.40.50.300">
    <property type="entry name" value="P-loop containing nucleotide triphosphate hydrolases"/>
    <property type="match status" value="1"/>
</dbReference>
<evidence type="ECO:0000256" key="2">
    <source>
        <dbReference type="ARBA" id="ARBA00022840"/>
    </source>
</evidence>
<name>A0A850DPW8_9MICO</name>
<dbReference type="PANTHER" id="PTHR24220">
    <property type="entry name" value="IMPORT ATP-BINDING PROTEIN"/>
    <property type="match status" value="1"/>
</dbReference>
<comment type="caution">
    <text evidence="5">The sequence shown here is derived from an EMBL/GenBank/DDBJ whole genome shotgun (WGS) entry which is preliminary data.</text>
</comment>
<dbReference type="PROSITE" id="PS50893">
    <property type="entry name" value="ABC_TRANSPORTER_2"/>
    <property type="match status" value="1"/>
</dbReference>
<dbReference type="GO" id="GO:0022857">
    <property type="term" value="F:transmembrane transporter activity"/>
    <property type="evidence" value="ECO:0007669"/>
    <property type="project" value="TreeGrafter"/>
</dbReference>
<dbReference type="InterPro" id="IPR017871">
    <property type="entry name" value="ABC_transporter-like_CS"/>
</dbReference>
<dbReference type="GO" id="GO:0016887">
    <property type="term" value="F:ATP hydrolysis activity"/>
    <property type="evidence" value="ECO:0007669"/>
    <property type="project" value="InterPro"/>
</dbReference>
<reference evidence="5 6" key="1">
    <citation type="submission" date="2020-05" db="EMBL/GenBank/DDBJ databases">
        <title>Genome Sequencing of Type Strains.</title>
        <authorList>
            <person name="Lemaire J.F."/>
            <person name="Inderbitzin P."/>
            <person name="Gregorio O.A."/>
            <person name="Collins S.B."/>
            <person name="Wespe N."/>
            <person name="Knight-Connoni V."/>
        </authorList>
    </citation>
    <scope>NUCLEOTIDE SEQUENCE [LARGE SCALE GENOMIC DNA]</scope>
    <source>
        <strain evidence="5 6">DSM 20512</strain>
    </source>
</reference>
<dbReference type="PROSITE" id="PS00211">
    <property type="entry name" value="ABC_TRANSPORTER_1"/>
    <property type="match status" value="1"/>
</dbReference>
<dbReference type="GO" id="GO:0005524">
    <property type="term" value="F:ATP binding"/>
    <property type="evidence" value="ECO:0007669"/>
    <property type="project" value="UniProtKB-KW"/>
</dbReference>
<evidence type="ECO:0000259" key="4">
    <source>
        <dbReference type="PROSITE" id="PS50893"/>
    </source>
</evidence>
<evidence type="ECO:0000313" key="6">
    <source>
        <dbReference type="Proteomes" id="UP000539146"/>
    </source>
</evidence>
<dbReference type="RefSeq" id="WP_175325311.1">
    <property type="nucleotide sequence ID" value="NZ_BAAAWP010000001.1"/>
</dbReference>
<dbReference type="EMBL" id="JABMCG010000086">
    <property type="protein sequence ID" value="NUU27284.1"/>
    <property type="molecule type" value="Genomic_DNA"/>
</dbReference>
<dbReference type="InterPro" id="IPR003439">
    <property type="entry name" value="ABC_transporter-like_ATP-bd"/>
</dbReference>
<proteinExistence type="predicted"/>
<dbReference type="InterPro" id="IPR015854">
    <property type="entry name" value="ABC_transpr_LolD-like"/>
</dbReference>
<protein>
    <submittedName>
        <fullName evidence="5">ATP-binding cassette domain-containing protein</fullName>
    </submittedName>
</protein>
<feature type="region of interest" description="Disordered" evidence="3">
    <location>
        <begin position="207"/>
        <end position="236"/>
    </location>
</feature>
<evidence type="ECO:0000256" key="1">
    <source>
        <dbReference type="ARBA" id="ARBA00022741"/>
    </source>
</evidence>
<dbReference type="InterPro" id="IPR003593">
    <property type="entry name" value="AAA+_ATPase"/>
</dbReference>
<dbReference type="Proteomes" id="UP000539146">
    <property type="component" value="Unassembled WGS sequence"/>
</dbReference>
<dbReference type="SMART" id="SM00382">
    <property type="entry name" value="AAA"/>
    <property type="match status" value="1"/>
</dbReference>
<feature type="compositionally biased region" description="Basic residues" evidence="3">
    <location>
        <begin position="225"/>
        <end position="236"/>
    </location>
</feature>
<dbReference type="PANTHER" id="PTHR24220:SF86">
    <property type="entry name" value="ABC TRANSPORTER ABCH.1"/>
    <property type="match status" value="1"/>
</dbReference>
<dbReference type="Pfam" id="PF00005">
    <property type="entry name" value="ABC_tran"/>
    <property type="match status" value="1"/>
</dbReference>